<keyword evidence="2" id="KW-1185">Reference proteome</keyword>
<dbReference type="Proteomes" id="UP000095237">
    <property type="component" value="Unassembled WGS sequence"/>
</dbReference>
<organism evidence="1 2">
    <name type="scientific">Endomicrobium trichonymphae</name>
    <dbReference type="NCBI Taxonomy" id="1408204"/>
    <lineage>
        <taxon>Bacteria</taxon>
        <taxon>Pseudomonadati</taxon>
        <taxon>Elusimicrobiota</taxon>
        <taxon>Endomicrobiia</taxon>
        <taxon>Endomicrobiales</taxon>
        <taxon>Endomicrobiaceae</taxon>
        <taxon>Candidatus Endomicrobiellum</taxon>
    </lineage>
</organism>
<evidence type="ECO:0000313" key="1">
    <source>
        <dbReference type="EMBL" id="OEG71704.1"/>
    </source>
</evidence>
<name>A0A1E5IMM0_ENDTX</name>
<evidence type="ECO:0000313" key="2">
    <source>
        <dbReference type="Proteomes" id="UP000095237"/>
    </source>
</evidence>
<proteinExistence type="predicted"/>
<gene>
    <name evidence="1" type="ORF">ATZ36_13295</name>
</gene>
<dbReference type="AlphaFoldDB" id="A0A1E5IMM0"/>
<sequence>MLVFFIFNMFLKKMSKKKPTVTEHSKSFRERFGRFAVSLTEHLKYFEWTEKEFTLLQTESEEQAEDLFYSLFYNQ</sequence>
<dbReference type="EMBL" id="LNVX01000110">
    <property type="protein sequence ID" value="OEG71704.1"/>
    <property type="molecule type" value="Genomic_DNA"/>
</dbReference>
<comment type="caution">
    <text evidence="1">The sequence shown here is derived from an EMBL/GenBank/DDBJ whole genome shotgun (WGS) entry which is preliminary data.</text>
</comment>
<accession>A0A1E5IMM0</accession>
<protein>
    <submittedName>
        <fullName evidence="1">Uncharacterized protein</fullName>
    </submittedName>
</protein>
<reference evidence="1 2" key="1">
    <citation type="submission" date="2015-11" db="EMBL/GenBank/DDBJ databases">
        <title>Evidence for parallel genomic evolution in an endosymbiosis of termite gut flagellates.</title>
        <authorList>
            <person name="Zheng H."/>
        </authorList>
    </citation>
    <scope>NUCLEOTIDE SEQUENCE [LARGE SCALE GENOMIC DNA]</scope>
    <source>
        <strain evidence="1 2">CET450</strain>
    </source>
</reference>